<dbReference type="OrthoDB" id="598332at2"/>
<evidence type="ECO:0000313" key="2">
    <source>
        <dbReference type="Proteomes" id="UP000053937"/>
    </source>
</evidence>
<proteinExistence type="predicted"/>
<accession>A0A101JTQ8</accession>
<sequence>MAKKQTFGDKGKKTGVSDFKVAKLVLSVHSEKTNAWKFVEKHVRIPNGENEQAILAKAVSDTVK</sequence>
<keyword evidence="2" id="KW-1185">Reference proteome</keyword>
<dbReference type="EMBL" id="LMBR01000010">
    <property type="protein sequence ID" value="KUL32938.1"/>
    <property type="molecule type" value="Genomic_DNA"/>
</dbReference>
<dbReference type="AlphaFoldDB" id="A0A101JTQ8"/>
<name>A0A101JTQ8_CHLLI</name>
<organism evidence="1 2">
    <name type="scientific">Chlorobium limicola</name>
    <dbReference type="NCBI Taxonomy" id="1092"/>
    <lineage>
        <taxon>Bacteria</taxon>
        <taxon>Pseudomonadati</taxon>
        <taxon>Chlorobiota</taxon>
        <taxon>Chlorobiia</taxon>
        <taxon>Chlorobiales</taxon>
        <taxon>Chlorobiaceae</taxon>
        <taxon>Chlorobium/Pelodictyon group</taxon>
        <taxon>Chlorobium</taxon>
    </lineage>
</organism>
<reference evidence="1 2" key="1">
    <citation type="submission" date="2015-10" db="EMBL/GenBank/DDBJ databases">
        <title>Draft Genome Sequence of Chlorobium limicola strain Frasassi Growing under Artificial Lighting in the Frasassi Cave System.</title>
        <authorList>
            <person name="Mansor M."/>
            <person name="Macalady J."/>
        </authorList>
    </citation>
    <scope>NUCLEOTIDE SEQUENCE [LARGE SCALE GENOMIC DNA]</scope>
    <source>
        <strain evidence="1 2">Frasassi</strain>
    </source>
</reference>
<evidence type="ECO:0000313" key="1">
    <source>
        <dbReference type="EMBL" id="KUL32938.1"/>
    </source>
</evidence>
<protein>
    <recommendedName>
        <fullName evidence="3">DUF4295 domain-containing protein</fullName>
    </recommendedName>
</protein>
<dbReference type="RefSeq" id="WP_059138221.1">
    <property type="nucleotide sequence ID" value="NZ_LMBR01000010.1"/>
</dbReference>
<dbReference type="Proteomes" id="UP000053937">
    <property type="component" value="Unassembled WGS sequence"/>
</dbReference>
<evidence type="ECO:0008006" key="3">
    <source>
        <dbReference type="Google" id="ProtNLM"/>
    </source>
</evidence>
<comment type="caution">
    <text evidence="1">The sequence shown here is derived from an EMBL/GenBank/DDBJ whole genome shotgun (WGS) entry which is preliminary data.</text>
</comment>
<gene>
    <name evidence="1" type="ORF">ASB62_00965</name>
</gene>